<organism evidence="3 4">
    <name type="scientific">Apostasia shenzhenica</name>
    <dbReference type="NCBI Taxonomy" id="1088818"/>
    <lineage>
        <taxon>Eukaryota</taxon>
        <taxon>Viridiplantae</taxon>
        <taxon>Streptophyta</taxon>
        <taxon>Embryophyta</taxon>
        <taxon>Tracheophyta</taxon>
        <taxon>Spermatophyta</taxon>
        <taxon>Magnoliopsida</taxon>
        <taxon>Liliopsida</taxon>
        <taxon>Asparagales</taxon>
        <taxon>Orchidaceae</taxon>
        <taxon>Apostasioideae</taxon>
        <taxon>Apostasia</taxon>
    </lineage>
</organism>
<evidence type="ECO:0000313" key="4">
    <source>
        <dbReference type="Proteomes" id="UP000236161"/>
    </source>
</evidence>
<evidence type="ECO:0000313" key="3">
    <source>
        <dbReference type="EMBL" id="PKA45792.1"/>
    </source>
</evidence>
<dbReference type="PANTHER" id="PTHR31182">
    <property type="entry name" value="C2 NT-TYPE DOMAIN-CONTAINING PROTEIN"/>
    <property type="match status" value="1"/>
</dbReference>
<feature type="region of interest" description="Disordered" evidence="1">
    <location>
        <begin position="616"/>
        <end position="635"/>
    </location>
</feature>
<reference evidence="3 4" key="1">
    <citation type="journal article" date="2017" name="Nature">
        <title>The Apostasia genome and the evolution of orchids.</title>
        <authorList>
            <person name="Zhang G.Q."/>
            <person name="Liu K.W."/>
            <person name="Li Z."/>
            <person name="Lohaus R."/>
            <person name="Hsiao Y.Y."/>
            <person name="Niu S.C."/>
            <person name="Wang J.Y."/>
            <person name="Lin Y.C."/>
            <person name="Xu Q."/>
            <person name="Chen L.J."/>
            <person name="Yoshida K."/>
            <person name="Fujiwara S."/>
            <person name="Wang Z.W."/>
            <person name="Zhang Y.Q."/>
            <person name="Mitsuda N."/>
            <person name="Wang M."/>
            <person name="Liu G.H."/>
            <person name="Pecoraro L."/>
            <person name="Huang H.X."/>
            <person name="Xiao X.J."/>
            <person name="Lin M."/>
            <person name="Wu X.Y."/>
            <person name="Wu W.L."/>
            <person name="Chen Y.Y."/>
            <person name="Chang S.B."/>
            <person name="Sakamoto S."/>
            <person name="Ohme-Takagi M."/>
            <person name="Yagi M."/>
            <person name="Zeng S.J."/>
            <person name="Shen C.Y."/>
            <person name="Yeh C.M."/>
            <person name="Luo Y.B."/>
            <person name="Tsai W.C."/>
            <person name="Van de Peer Y."/>
            <person name="Liu Z.J."/>
        </authorList>
    </citation>
    <scope>NUCLEOTIDE SEQUENCE [LARGE SCALE GENOMIC DNA]</scope>
    <source>
        <strain evidence="4">cv. Shenzhen</strain>
        <tissue evidence="3">Stem</tissue>
    </source>
</reference>
<dbReference type="AlphaFoldDB" id="A0A2H9ZR78"/>
<sequence>MVSRIIRWPWPAIVAKNFEVRLVVRSIEGIPAAAAGGRLTAVVKWKGPKQTALSSLRRSGRRNCTREEVVRGEKGEVEWNEEFWSIVVLTAQNQTSFNPWTIKIAVFHEEQKSKAAVIGVASLNLSEYASAAGEELELHLPSSLPGDNVQSRPVIHLSLRLSELTTCPQSPGMLQRPVVPNSPFPASVGSSMPEKDEVSALKAGLKKVRKLTDFVSSKKSRGAFFDDEGSDSRHIAKREGDAHAFPFDTDSFDDDPNEEIEDCDDDTRMRKSFSYGSLSVLNHIGGAFFCSMRMNEDYEDWIYYSNGRSDVGSSHVDETTPSTSEHSIIEITKRSFLPWKKRKYTFRSRKSKGEPLLNKANGEEGGDDIDYDRRLLSSSDESVCERANTKDDESVHNSSVSDFGEDNFAVGTWESREIISRDGLMKLCTQVFFASIDQRSEQAAGESACTALVAVIADWFHSNQERMPIKSQFDSLIREGSIEWRNLCKIPTYRERFPDKHFDLETVLQAKIRPLTVLCEKSFIGFFNPENSEDIEGFEFLHGAMSFDSIWQEITQLGSEGLYIVSWNDHFFVLKVEKDACYIVDTLGERLYEGCHQAYILKFDYSTIIHRIPSINSNSGSSGEPEESRHTTTAEDEVVCAGKDSCKEYIKSFLAAIPIRELQNDMKKGILASNLLHHRRLQIEFHFTDSPKKLVNFVAFSPPTSLVSATQIPSPTEESSEAGKTKKPAAAVEVVY</sequence>
<protein>
    <recommendedName>
        <fullName evidence="2">C2 NT-type domain-containing protein</fullName>
    </recommendedName>
</protein>
<accession>A0A2H9ZR78</accession>
<gene>
    <name evidence="3" type="ORF">AXF42_Ash018343</name>
</gene>
<dbReference type="EMBL" id="KZ454794">
    <property type="protein sequence ID" value="PKA45792.1"/>
    <property type="molecule type" value="Genomic_DNA"/>
</dbReference>
<dbReference type="Proteomes" id="UP000236161">
    <property type="component" value="Unassembled WGS sequence"/>
</dbReference>
<dbReference type="PANTHER" id="PTHR31182:SF15">
    <property type="entry name" value="F26K24.5 PROTEIN"/>
    <property type="match status" value="1"/>
</dbReference>
<proteinExistence type="predicted"/>
<feature type="region of interest" description="Disordered" evidence="1">
    <location>
        <begin position="245"/>
        <end position="265"/>
    </location>
</feature>
<feature type="domain" description="C2 NT-type" evidence="2">
    <location>
        <begin position="8"/>
        <end position="163"/>
    </location>
</feature>
<dbReference type="OrthoDB" id="733571at2759"/>
<dbReference type="InterPro" id="IPR019448">
    <property type="entry name" value="NT-C2"/>
</dbReference>
<dbReference type="PROSITE" id="PS51840">
    <property type="entry name" value="C2_NT"/>
    <property type="match status" value="1"/>
</dbReference>
<keyword evidence="4" id="KW-1185">Reference proteome</keyword>
<evidence type="ECO:0000259" key="2">
    <source>
        <dbReference type="PROSITE" id="PS51840"/>
    </source>
</evidence>
<name>A0A2H9ZR78_9ASPA</name>
<evidence type="ECO:0000256" key="1">
    <source>
        <dbReference type="SAM" id="MobiDB-lite"/>
    </source>
</evidence>
<dbReference type="Pfam" id="PF10358">
    <property type="entry name" value="NT-C2"/>
    <property type="match status" value="1"/>
</dbReference>
<feature type="region of interest" description="Disordered" evidence="1">
    <location>
        <begin position="709"/>
        <end position="730"/>
    </location>
</feature>
<dbReference type="STRING" id="1088818.A0A2H9ZR78"/>
<feature type="compositionally biased region" description="Acidic residues" evidence="1">
    <location>
        <begin position="250"/>
        <end position="265"/>
    </location>
</feature>